<evidence type="ECO:0000313" key="2">
    <source>
        <dbReference type="EMBL" id="KAA1068264.1"/>
    </source>
</evidence>
<proteinExistence type="predicted"/>
<sequence length="101" mass="10722">MPIRPPLAHGAFAAAQGVLPALSDSPPMDPDVAGETARTGEGIYLSPSSPVVFLLSSYEISFSSERSHFRWGAANLQPRGEPDSTTHASSSRGLTIRVCQR</sequence>
<evidence type="ECO:0000256" key="1">
    <source>
        <dbReference type="SAM" id="MobiDB-lite"/>
    </source>
</evidence>
<dbReference type="Proteomes" id="UP000325313">
    <property type="component" value="Unassembled WGS sequence"/>
</dbReference>
<gene>
    <name evidence="2" type="ORF">PGTUg99_030505</name>
</gene>
<feature type="region of interest" description="Disordered" evidence="1">
    <location>
        <begin position="75"/>
        <end position="101"/>
    </location>
</feature>
<name>A0A5B0LXG5_PUCGR</name>
<reference evidence="2 3" key="1">
    <citation type="submission" date="2019-05" db="EMBL/GenBank/DDBJ databases">
        <title>Emergence of the Ug99 lineage of the wheat stem rust pathogen through somatic hybridization.</title>
        <authorList>
            <person name="Li F."/>
            <person name="Upadhyaya N.M."/>
            <person name="Sperschneider J."/>
            <person name="Matny O."/>
            <person name="Nguyen-Phuc H."/>
            <person name="Mago R."/>
            <person name="Raley C."/>
            <person name="Miller M.E."/>
            <person name="Silverstein K.A.T."/>
            <person name="Henningsen E."/>
            <person name="Hirsch C.D."/>
            <person name="Visser B."/>
            <person name="Pretorius Z.A."/>
            <person name="Steffenson B.J."/>
            <person name="Schwessinger B."/>
            <person name="Dodds P.N."/>
            <person name="Figueroa M."/>
        </authorList>
    </citation>
    <scope>NUCLEOTIDE SEQUENCE [LARGE SCALE GENOMIC DNA]</scope>
    <source>
        <strain evidence="2 3">Ug99</strain>
    </source>
</reference>
<feature type="compositionally biased region" description="Polar residues" evidence="1">
    <location>
        <begin position="83"/>
        <end position="93"/>
    </location>
</feature>
<dbReference type="AlphaFoldDB" id="A0A5B0LXG5"/>
<accession>A0A5B0LXG5</accession>
<comment type="caution">
    <text evidence="2">The sequence shown here is derived from an EMBL/GenBank/DDBJ whole genome shotgun (WGS) entry which is preliminary data.</text>
</comment>
<dbReference type="EMBL" id="VDEP01000506">
    <property type="protein sequence ID" value="KAA1068264.1"/>
    <property type="molecule type" value="Genomic_DNA"/>
</dbReference>
<protein>
    <submittedName>
        <fullName evidence="2">Uncharacterized protein</fullName>
    </submittedName>
</protein>
<organism evidence="2 3">
    <name type="scientific">Puccinia graminis f. sp. tritici</name>
    <dbReference type="NCBI Taxonomy" id="56615"/>
    <lineage>
        <taxon>Eukaryota</taxon>
        <taxon>Fungi</taxon>
        <taxon>Dikarya</taxon>
        <taxon>Basidiomycota</taxon>
        <taxon>Pucciniomycotina</taxon>
        <taxon>Pucciniomycetes</taxon>
        <taxon>Pucciniales</taxon>
        <taxon>Pucciniaceae</taxon>
        <taxon>Puccinia</taxon>
    </lineage>
</organism>
<evidence type="ECO:0000313" key="3">
    <source>
        <dbReference type="Proteomes" id="UP000325313"/>
    </source>
</evidence>